<proteinExistence type="predicted"/>
<protein>
    <submittedName>
        <fullName evidence="1">Uncharacterized protein</fullName>
    </submittedName>
</protein>
<accession>A0ABU7AT14</accession>
<dbReference type="EMBL" id="JAHUTI010026977">
    <property type="protein sequence ID" value="MED6240824.1"/>
    <property type="molecule type" value="Genomic_DNA"/>
</dbReference>
<comment type="caution">
    <text evidence="1">The sequence shown here is derived from an EMBL/GenBank/DDBJ whole genome shotgun (WGS) entry which is preliminary data.</text>
</comment>
<keyword evidence="2" id="KW-1185">Reference proteome</keyword>
<evidence type="ECO:0000313" key="2">
    <source>
        <dbReference type="Proteomes" id="UP001345963"/>
    </source>
</evidence>
<reference evidence="1 2" key="1">
    <citation type="submission" date="2021-07" db="EMBL/GenBank/DDBJ databases">
        <authorList>
            <person name="Palmer J.M."/>
        </authorList>
    </citation>
    <scope>NUCLEOTIDE SEQUENCE [LARGE SCALE GENOMIC DNA]</scope>
    <source>
        <strain evidence="1 2">AT_MEX2019</strain>
        <tissue evidence="1">Muscle</tissue>
    </source>
</reference>
<evidence type="ECO:0000313" key="1">
    <source>
        <dbReference type="EMBL" id="MED6240824.1"/>
    </source>
</evidence>
<organism evidence="1 2">
    <name type="scientific">Ataeniobius toweri</name>
    <dbReference type="NCBI Taxonomy" id="208326"/>
    <lineage>
        <taxon>Eukaryota</taxon>
        <taxon>Metazoa</taxon>
        <taxon>Chordata</taxon>
        <taxon>Craniata</taxon>
        <taxon>Vertebrata</taxon>
        <taxon>Euteleostomi</taxon>
        <taxon>Actinopterygii</taxon>
        <taxon>Neopterygii</taxon>
        <taxon>Teleostei</taxon>
        <taxon>Neoteleostei</taxon>
        <taxon>Acanthomorphata</taxon>
        <taxon>Ovalentaria</taxon>
        <taxon>Atherinomorphae</taxon>
        <taxon>Cyprinodontiformes</taxon>
        <taxon>Goodeidae</taxon>
        <taxon>Ataeniobius</taxon>
    </lineage>
</organism>
<dbReference type="Proteomes" id="UP001345963">
    <property type="component" value="Unassembled WGS sequence"/>
</dbReference>
<sequence length="100" mass="11424">MHLYIFGCDPSSACAFLFLPDDVTQTASVTDQLLRPHTHVYRKHKKPSKLGSRIWVTAVPGCLGKLTNSVAKCKNKLYGENWGREFGKEDFKMLIHRIKF</sequence>
<name>A0ABU7AT14_9TELE</name>
<gene>
    <name evidence="1" type="ORF">ATANTOWER_028815</name>
</gene>